<protein>
    <submittedName>
        <fullName evidence="1">Uncharacterized protein</fullName>
    </submittedName>
</protein>
<proteinExistence type="predicted"/>
<comment type="caution">
    <text evidence="1">The sequence shown here is derived from an EMBL/GenBank/DDBJ whole genome shotgun (WGS) entry which is preliminary data.</text>
</comment>
<accession>A0A224VHE4</accession>
<evidence type="ECO:0000313" key="2">
    <source>
        <dbReference type="Proteomes" id="UP000214739"/>
    </source>
</evidence>
<sequence length="55" mass="6212">MHTCVQFAGESKDGFVAITLYIRRKVGKVFLFLDFFAFNYSRDVLKAPGPGHTTN</sequence>
<dbReference type="AlphaFoldDB" id="A0A224VHE4"/>
<name>A0A224VHE4_9LACO</name>
<dbReference type="EMBL" id="BDGB01000044">
    <property type="protein sequence ID" value="GAW71704.1"/>
    <property type="molecule type" value="Genomic_DNA"/>
</dbReference>
<organism evidence="1 2">
    <name type="scientific">Lentilactobacillus parakefiri</name>
    <dbReference type="NCBI Taxonomy" id="152332"/>
    <lineage>
        <taxon>Bacteria</taxon>
        <taxon>Bacillati</taxon>
        <taxon>Bacillota</taxon>
        <taxon>Bacilli</taxon>
        <taxon>Lactobacillales</taxon>
        <taxon>Lactobacillaceae</taxon>
        <taxon>Lentilactobacillus</taxon>
    </lineage>
</organism>
<reference evidence="1 2" key="1">
    <citation type="journal article" date="2017" name="Biosci Microbiota Food Health">
        <title>Genomic characterization reconfirms the taxonomic status of Lactobacillus parakefiri.</title>
        <authorList>
            <person name="Tanizawa Y."/>
            <person name="Kobayashi H."/>
            <person name="Kaminuma E."/>
            <person name="Sakamoto M."/>
            <person name="Ohkuma M."/>
            <person name="Nakamura Y."/>
            <person name="Arita M."/>
            <person name="Tohno M."/>
        </authorList>
    </citation>
    <scope>NUCLEOTIDE SEQUENCE [LARGE SCALE GENOMIC DNA]</scope>
    <source>
        <strain evidence="1 2">JCM 8573</strain>
    </source>
</reference>
<evidence type="ECO:0000313" key="1">
    <source>
        <dbReference type="EMBL" id="GAW71704.1"/>
    </source>
</evidence>
<dbReference type="Proteomes" id="UP000214739">
    <property type="component" value="Unassembled WGS sequence"/>
</dbReference>
<gene>
    <name evidence="1" type="ORF">LPKJCM_00807</name>
</gene>